<dbReference type="GO" id="GO:0055085">
    <property type="term" value="P:transmembrane transport"/>
    <property type="evidence" value="ECO:0007669"/>
    <property type="project" value="UniProtKB-ARBA"/>
</dbReference>
<evidence type="ECO:0000256" key="5">
    <source>
        <dbReference type="SAM" id="MobiDB-lite"/>
    </source>
</evidence>
<dbReference type="PANTHER" id="PTHR43776:SF7">
    <property type="entry name" value="D,D-DIPEPTIDE TRANSPORT ATP-BINDING PROTEIN DDPF-RELATED"/>
    <property type="match status" value="1"/>
</dbReference>
<evidence type="ECO:0000256" key="3">
    <source>
        <dbReference type="ARBA" id="ARBA00022741"/>
    </source>
</evidence>
<evidence type="ECO:0000256" key="4">
    <source>
        <dbReference type="ARBA" id="ARBA00022840"/>
    </source>
</evidence>
<dbReference type="PANTHER" id="PTHR43776">
    <property type="entry name" value="TRANSPORT ATP-BINDING PROTEIN"/>
    <property type="match status" value="1"/>
</dbReference>
<comment type="caution">
    <text evidence="7">The sequence shown here is derived from an EMBL/GenBank/DDBJ whole genome shotgun (WGS) entry which is preliminary data.</text>
</comment>
<dbReference type="Gene3D" id="3.40.50.300">
    <property type="entry name" value="P-loop containing nucleotide triphosphate hydrolases"/>
    <property type="match status" value="1"/>
</dbReference>
<gene>
    <name evidence="7" type="ORF">CALK_0942</name>
</gene>
<reference evidence="7 8" key="1">
    <citation type="journal article" date="2013" name="Environ. Microbiol.">
        <title>Genome analysis of Chitinivibrio alkaliphilus gen. nov., sp. nov., a novel extremely haloalkaliphilic anaerobic chitinolytic bacterium from the candidate phylum Termite Group 3.</title>
        <authorList>
            <person name="Sorokin D.Y."/>
            <person name="Gumerov V.M."/>
            <person name="Rakitin A.L."/>
            <person name="Beletsky A.V."/>
            <person name="Damste J.S."/>
            <person name="Muyzer G."/>
            <person name="Mardanov A.V."/>
            <person name="Ravin N.V."/>
        </authorList>
    </citation>
    <scope>NUCLEOTIDE SEQUENCE [LARGE SCALE GENOMIC DNA]</scope>
    <source>
        <strain evidence="7 8">ACht1</strain>
    </source>
</reference>
<dbReference type="PROSITE" id="PS50893">
    <property type="entry name" value="ABC_TRANSPORTER_2"/>
    <property type="match status" value="1"/>
</dbReference>
<dbReference type="GO" id="GO:0015833">
    <property type="term" value="P:peptide transport"/>
    <property type="evidence" value="ECO:0007669"/>
    <property type="project" value="InterPro"/>
</dbReference>
<evidence type="ECO:0000256" key="2">
    <source>
        <dbReference type="ARBA" id="ARBA00022448"/>
    </source>
</evidence>
<dbReference type="InterPro" id="IPR050319">
    <property type="entry name" value="ABC_transp_ATP-bind"/>
</dbReference>
<protein>
    <submittedName>
        <fullName evidence="7">ABC-type dipeptide/oligopeptide/nickel transport system, ATPase component</fullName>
    </submittedName>
</protein>
<comment type="similarity">
    <text evidence="1">Belongs to the ABC transporter superfamily.</text>
</comment>
<dbReference type="PATRIC" id="fig|1313304.3.peg.901"/>
<dbReference type="Pfam" id="PF00005">
    <property type="entry name" value="ABC_tran"/>
    <property type="match status" value="1"/>
</dbReference>
<feature type="region of interest" description="Disordered" evidence="5">
    <location>
        <begin position="297"/>
        <end position="318"/>
    </location>
</feature>
<dbReference type="InterPro" id="IPR003439">
    <property type="entry name" value="ABC_transporter-like_ATP-bd"/>
</dbReference>
<dbReference type="InterPro" id="IPR027417">
    <property type="entry name" value="P-loop_NTPase"/>
</dbReference>
<keyword evidence="3" id="KW-0547">Nucleotide-binding</keyword>
<keyword evidence="2" id="KW-0813">Transport</keyword>
<dbReference type="GO" id="GO:0016887">
    <property type="term" value="F:ATP hydrolysis activity"/>
    <property type="evidence" value="ECO:0007669"/>
    <property type="project" value="InterPro"/>
</dbReference>
<dbReference type="Pfam" id="PF08352">
    <property type="entry name" value="oligo_HPY"/>
    <property type="match status" value="1"/>
</dbReference>
<dbReference type="OrthoDB" id="9802264at2"/>
<dbReference type="InterPro" id="IPR017871">
    <property type="entry name" value="ABC_transporter-like_CS"/>
</dbReference>
<keyword evidence="4" id="KW-0067">ATP-binding</keyword>
<dbReference type="InterPro" id="IPR003593">
    <property type="entry name" value="AAA+_ATPase"/>
</dbReference>
<dbReference type="FunFam" id="3.40.50.300:FF:000016">
    <property type="entry name" value="Oligopeptide ABC transporter ATP-binding component"/>
    <property type="match status" value="1"/>
</dbReference>
<name>U7D9F3_9BACT</name>
<dbReference type="STRING" id="1313304.CALK_0942"/>
<evidence type="ECO:0000313" key="7">
    <source>
        <dbReference type="EMBL" id="ERP32211.1"/>
    </source>
</evidence>
<dbReference type="eggNOG" id="COG4608">
    <property type="taxonomic scope" value="Bacteria"/>
</dbReference>
<dbReference type="RefSeq" id="WP_022636442.1">
    <property type="nucleotide sequence ID" value="NZ_ASJR01000006.1"/>
</dbReference>
<dbReference type="EMBL" id="ASJR01000006">
    <property type="protein sequence ID" value="ERP32211.1"/>
    <property type="molecule type" value="Genomic_DNA"/>
</dbReference>
<dbReference type="AlphaFoldDB" id="U7D9F3"/>
<dbReference type="InterPro" id="IPR013563">
    <property type="entry name" value="Oligopep_ABC_C"/>
</dbReference>
<dbReference type="Proteomes" id="UP000017148">
    <property type="component" value="Unassembled WGS sequence"/>
</dbReference>
<dbReference type="GO" id="GO:0005524">
    <property type="term" value="F:ATP binding"/>
    <property type="evidence" value="ECO:0007669"/>
    <property type="project" value="UniProtKB-KW"/>
</dbReference>
<evidence type="ECO:0000313" key="8">
    <source>
        <dbReference type="Proteomes" id="UP000017148"/>
    </source>
</evidence>
<dbReference type="SUPFAM" id="SSF52540">
    <property type="entry name" value="P-loop containing nucleoside triphosphate hydrolases"/>
    <property type="match status" value="1"/>
</dbReference>
<feature type="compositionally biased region" description="Basic and acidic residues" evidence="5">
    <location>
        <begin position="297"/>
        <end position="312"/>
    </location>
</feature>
<feature type="domain" description="ABC transporter" evidence="6">
    <location>
        <begin position="3"/>
        <end position="254"/>
    </location>
</feature>
<evidence type="ECO:0000256" key="1">
    <source>
        <dbReference type="ARBA" id="ARBA00005417"/>
    </source>
</evidence>
<organism evidence="7 8">
    <name type="scientific">Chitinivibrio alkaliphilus ACht1</name>
    <dbReference type="NCBI Taxonomy" id="1313304"/>
    <lineage>
        <taxon>Bacteria</taxon>
        <taxon>Pseudomonadati</taxon>
        <taxon>Fibrobacterota</taxon>
        <taxon>Chitinivibrionia</taxon>
        <taxon>Chitinivibrionales</taxon>
        <taxon>Chitinivibrionaceae</taxon>
        <taxon>Chitinivibrio</taxon>
    </lineage>
</organism>
<dbReference type="PROSITE" id="PS00211">
    <property type="entry name" value="ABC_TRANSPORTER_1"/>
    <property type="match status" value="1"/>
</dbReference>
<sequence length="318" mass="35019">MILRVRDLYKDFPIYSGIVRRKETGVIHAVRGVSFSLSAGETLAVVGESGCGKSTLARSIIGLSEPTAGQVFLCNEECTGLRGAARRRQRKNIQLIFQNALSSLNPRRTVLQSVVEPLEIHTRLSKRERITRAEALLERVGIPLKTRHNLPHQFSGGQCQRICLARALTLNPACLIADEAVSALDVSVQAQILNLLTELQEEFHLAMLFISHDIAVVRQVATRILVMYQGEVVESGPTETLLTAPQHPYTKLLLAAVPTVGDAPTPPQTSQALQDTQVDTEAGCLFYHRCPQGRPECTKEHPPVRENADGHGVRCFRP</sequence>
<keyword evidence="8" id="KW-1185">Reference proteome</keyword>
<evidence type="ECO:0000259" key="6">
    <source>
        <dbReference type="PROSITE" id="PS50893"/>
    </source>
</evidence>
<dbReference type="CDD" id="cd03257">
    <property type="entry name" value="ABC_NikE_OppD_transporters"/>
    <property type="match status" value="1"/>
</dbReference>
<dbReference type="SMART" id="SM00382">
    <property type="entry name" value="AAA"/>
    <property type="match status" value="1"/>
</dbReference>
<accession>U7D9F3</accession>
<proteinExistence type="inferred from homology"/>
<dbReference type="NCBIfam" id="TIGR01727">
    <property type="entry name" value="oligo_HPY"/>
    <property type="match status" value="1"/>
</dbReference>